<dbReference type="Proteomes" id="UP000299102">
    <property type="component" value="Unassembled WGS sequence"/>
</dbReference>
<organism evidence="2 3">
    <name type="scientific">Eumeta variegata</name>
    <name type="common">Bagworm moth</name>
    <name type="synonym">Eumeta japonica</name>
    <dbReference type="NCBI Taxonomy" id="151549"/>
    <lineage>
        <taxon>Eukaryota</taxon>
        <taxon>Metazoa</taxon>
        <taxon>Ecdysozoa</taxon>
        <taxon>Arthropoda</taxon>
        <taxon>Hexapoda</taxon>
        <taxon>Insecta</taxon>
        <taxon>Pterygota</taxon>
        <taxon>Neoptera</taxon>
        <taxon>Endopterygota</taxon>
        <taxon>Lepidoptera</taxon>
        <taxon>Glossata</taxon>
        <taxon>Ditrysia</taxon>
        <taxon>Tineoidea</taxon>
        <taxon>Psychidae</taxon>
        <taxon>Oiketicinae</taxon>
        <taxon>Eumeta</taxon>
    </lineage>
</organism>
<dbReference type="EMBL" id="BGZK01000477">
    <property type="protein sequence ID" value="GBP46114.1"/>
    <property type="molecule type" value="Genomic_DNA"/>
</dbReference>
<keyword evidence="3" id="KW-1185">Reference proteome</keyword>
<reference evidence="2 3" key="1">
    <citation type="journal article" date="2019" name="Commun. Biol.">
        <title>The bagworm genome reveals a unique fibroin gene that provides high tensile strength.</title>
        <authorList>
            <person name="Kono N."/>
            <person name="Nakamura H."/>
            <person name="Ohtoshi R."/>
            <person name="Tomita M."/>
            <person name="Numata K."/>
            <person name="Arakawa K."/>
        </authorList>
    </citation>
    <scope>NUCLEOTIDE SEQUENCE [LARGE SCALE GENOMIC DNA]</scope>
</reference>
<feature type="region of interest" description="Disordered" evidence="1">
    <location>
        <begin position="68"/>
        <end position="98"/>
    </location>
</feature>
<name>A0A4C1W7F9_EUMVA</name>
<evidence type="ECO:0000313" key="2">
    <source>
        <dbReference type="EMBL" id="GBP46114.1"/>
    </source>
</evidence>
<protein>
    <submittedName>
        <fullName evidence="2">Uncharacterized protein</fullName>
    </submittedName>
</protein>
<evidence type="ECO:0000256" key="1">
    <source>
        <dbReference type="SAM" id="MobiDB-lite"/>
    </source>
</evidence>
<evidence type="ECO:0000313" key="3">
    <source>
        <dbReference type="Proteomes" id="UP000299102"/>
    </source>
</evidence>
<dbReference type="AlphaFoldDB" id="A0A4C1W7F9"/>
<gene>
    <name evidence="2" type="ORF">EVAR_26559_1</name>
</gene>
<proteinExistence type="predicted"/>
<accession>A0A4C1W7F9</accession>
<comment type="caution">
    <text evidence="2">The sequence shown here is derived from an EMBL/GenBank/DDBJ whole genome shotgun (WGS) entry which is preliminary data.</text>
</comment>
<sequence length="98" mass="10943">MGQLGYDKKMGQLNHTPTDYRREGIASLLCFVQRLKVPVAHSPSISDGSHPRSPLENAVKIALWRRHSPRAGGSQAAGERGNNSVDREFRFNNKMTQL</sequence>